<feature type="region of interest" description="Disordered" evidence="1">
    <location>
        <begin position="148"/>
        <end position="180"/>
    </location>
</feature>
<proteinExistence type="predicted"/>
<evidence type="ECO:0000313" key="3">
    <source>
        <dbReference type="Proteomes" id="UP001176941"/>
    </source>
</evidence>
<name>A0ABN8YE97_RANTA</name>
<gene>
    <name evidence="2" type="ORF">MRATA1EN1_LOCUS8297</name>
</gene>
<evidence type="ECO:0000256" key="1">
    <source>
        <dbReference type="SAM" id="MobiDB-lite"/>
    </source>
</evidence>
<organism evidence="2 3">
    <name type="scientific">Rangifer tarandus platyrhynchus</name>
    <name type="common">Svalbard reindeer</name>
    <dbReference type="NCBI Taxonomy" id="3082113"/>
    <lineage>
        <taxon>Eukaryota</taxon>
        <taxon>Metazoa</taxon>
        <taxon>Chordata</taxon>
        <taxon>Craniata</taxon>
        <taxon>Vertebrata</taxon>
        <taxon>Euteleostomi</taxon>
        <taxon>Mammalia</taxon>
        <taxon>Eutheria</taxon>
        <taxon>Laurasiatheria</taxon>
        <taxon>Artiodactyla</taxon>
        <taxon>Ruminantia</taxon>
        <taxon>Pecora</taxon>
        <taxon>Cervidae</taxon>
        <taxon>Odocoileinae</taxon>
        <taxon>Rangifer</taxon>
    </lineage>
</organism>
<protein>
    <submittedName>
        <fullName evidence="2">Uncharacterized protein</fullName>
    </submittedName>
</protein>
<reference evidence="2" key="1">
    <citation type="submission" date="2023-04" db="EMBL/GenBank/DDBJ databases">
        <authorList>
            <consortium name="ELIXIR-Norway"/>
        </authorList>
    </citation>
    <scope>NUCLEOTIDE SEQUENCE [LARGE SCALE GENOMIC DNA]</scope>
</reference>
<dbReference type="Proteomes" id="UP001176941">
    <property type="component" value="Chromosome 19"/>
</dbReference>
<feature type="compositionally biased region" description="Low complexity" evidence="1">
    <location>
        <begin position="148"/>
        <end position="158"/>
    </location>
</feature>
<evidence type="ECO:0000313" key="2">
    <source>
        <dbReference type="EMBL" id="CAI9159335.1"/>
    </source>
</evidence>
<keyword evidence="3" id="KW-1185">Reference proteome</keyword>
<dbReference type="EMBL" id="OX459955">
    <property type="protein sequence ID" value="CAI9159335.1"/>
    <property type="molecule type" value="Genomic_DNA"/>
</dbReference>
<sequence length="180" mass="18833">MDVKCARRALHAAVRPLSLAHLRHAPRALPDPPDWWRASTSAPAPLPGPPSCGTAPPTGILVFQRRFQVARRRRGSETAPGPSKCEGALCLHASALALAPGLTVAACSSEVQSLLSSAATGPFLSSALHSLAGLGPFLHSTRKCPLPRSRLTPTLPTPATCQEVGPRRTTAQHAGPRGRC</sequence>
<accession>A0ABN8YE97</accession>